<gene>
    <name evidence="2" type="ORF">E5352_05770</name>
</gene>
<dbReference type="RefSeq" id="WP_136003868.1">
    <property type="nucleotide sequence ID" value="NZ_SRYW01000004.1"/>
</dbReference>
<organism evidence="2 3">
    <name type="scientific">Stenotrophomonas maltophilia</name>
    <name type="common">Pseudomonas maltophilia</name>
    <name type="synonym">Xanthomonas maltophilia</name>
    <dbReference type="NCBI Taxonomy" id="40324"/>
    <lineage>
        <taxon>Bacteria</taxon>
        <taxon>Pseudomonadati</taxon>
        <taxon>Pseudomonadota</taxon>
        <taxon>Gammaproteobacteria</taxon>
        <taxon>Lysobacterales</taxon>
        <taxon>Lysobacteraceae</taxon>
        <taxon>Stenotrophomonas</taxon>
        <taxon>Stenotrophomonas maltophilia group</taxon>
    </lineage>
</organism>
<protein>
    <submittedName>
        <fullName evidence="2">Uncharacterized protein</fullName>
    </submittedName>
</protein>
<sequence>MSIHTAHDLDRNAQRSWDGLEDPRFESELAGEQAADLVPALRADPAACREAEQWVAGTFDGEHYTEVTLALHQLHHTAPSDLIDSPLLAQLYALAAVEAAAMDEQLLEMATQQVAA</sequence>
<dbReference type="AlphaFoldDB" id="A0A4S2D189"/>
<dbReference type="Proteomes" id="UP000306631">
    <property type="component" value="Unassembled WGS sequence"/>
</dbReference>
<reference evidence="2 3" key="1">
    <citation type="submission" date="2019-04" db="EMBL/GenBank/DDBJ databases">
        <title>Microbes associate with the intestines of laboratory mice.</title>
        <authorList>
            <person name="Navarre W."/>
            <person name="Wong E."/>
            <person name="Huang K."/>
            <person name="Tropini C."/>
            <person name="Ng K."/>
            <person name="Yu B."/>
        </authorList>
    </citation>
    <scope>NUCLEOTIDE SEQUENCE [LARGE SCALE GENOMIC DNA]</scope>
    <source>
        <strain evidence="2 3">NM62_B4-13</strain>
    </source>
</reference>
<dbReference type="OrthoDB" id="9955944at2"/>
<evidence type="ECO:0000313" key="3">
    <source>
        <dbReference type="Proteomes" id="UP000306631"/>
    </source>
</evidence>
<name>A0A4S2D189_STEMA</name>
<evidence type="ECO:0000313" key="2">
    <source>
        <dbReference type="EMBL" id="TGY35227.1"/>
    </source>
</evidence>
<accession>A0A4S2D189</accession>
<dbReference type="EMBL" id="SRYW01000004">
    <property type="protein sequence ID" value="TGY35227.1"/>
    <property type="molecule type" value="Genomic_DNA"/>
</dbReference>
<evidence type="ECO:0000256" key="1">
    <source>
        <dbReference type="SAM" id="MobiDB-lite"/>
    </source>
</evidence>
<feature type="region of interest" description="Disordered" evidence="1">
    <location>
        <begin position="1"/>
        <end position="23"/>
    </location>
</feature>
<proteinExistence type="predicted"/>
<comment type="caution">
    <text evidence="2">The sequence shown here is derived from an EMBL/GenBank/DDBJ whole genome shotgun (WGS) entry which is preliminary data.</text>
</comment>
<feature type="compositionally biased region" description="Basic and acidic residues" evidence="1">
    <location>
        <begin position="1"/>
        <end position="13"/>
    </location>
</feature>